<proteinExistence type="predicted"/>
<name>A0AAV9GCF2_9PEZI</name>
<evidence type="ECO:0000313" key="3">
    <source>
        <dbReference type="Proteomes" id="UP001321760"/>
    </source>
</evidence>
<evidence type="ECO:0000259" key="1">
    <source>
        <dbReference type="Pfam" id="PF06985"/>
    </source>
</evidence>
<dbReference type="EMBL" id="MU865959">
    <property type="protein sequence ID" value="KAK4446123.1"/>
    <property type="molecule type" value="Genomic_DNA"/>
</dbReference>
<organism evidence="2 3">
    <name type="scientific">Podospora aff. communis PSN243</name>
    <dbReference type="NCBI Taxonomy" id="3040156"/>
    <lineage>
        <taxon>Eukaryota</taxon>
        <taxon>Fungi</taxon>
        <taxon>Dikarya</taxon>
        <taxon>Ascomycota</taxon>
        <taxon>Pezizomycotina</taxon>
        <taxon>Sordariomycetes</taxon>
        <taxon>Sordariomycetidae</taxon>
        <taxon>Sordariales</taxon>
        <taxon>Podosporaceae</taxon>
        <taxon>Podospora</taxon>
    </lineage>
</organism>
<dbReference type="Proteomes" id="UP001321760">
    <property type="component" value="Unassembled WGS sequence"/>
</dbReference>
<dbReference type="InterPro" id="IPR052895">
    <property type="entry name" value="HetReg/Transcr_Mod"/>
</dbReference>
<sequence length="408" mass="45881">MLPALRFLIFSDPPPSVHSNILCFTLTPNIPLQRSRKSTSIMATANMRRGRRAEVADRLAIRRARMHHLIHNNDTVSESVPLFQYSPLPDDSIRFLQLLHDPDKNAPVRCTISHLMLPDDRHGETSCLFEALSYVWGPGVKDKSVLIQTDFGTTRMGVTTSVHEALLRLRDPFIDRFIWADAICINQDDVDERERQVRMMARVYASASRVLVWLGNDEGDGANALRSLLRMARPGAQPLPSDSGALCALLKRPWFTRMWVLQEVAVARQVSVMYGSLMTEGQAFCIGLMSLCPLVEDQSLQWLARSAAQLMQGAAFRPRFALQYSDANPFGEDITGTRTKTLGELIDMFHDRKATKPHDKIFALLGLCTDTAVDGLLPNYSIPWSELFRRLIVHLLGNNAVAVKTWDV</sequence>
<reference evidence="2" key="2">
    <citation type="submission" date="2023-05" db="EMBL/GenBank/DDBJ databases">
        <authorList>
            <consortium name="Lawrence Berkeley National Laboratory"/>
            <person name="Steindorff A."/>
            <person name="Hensen N."/>
            <person name="Bonometti L."/>
            <person name="Westerberg I."/>
            <person name="Brannstrom I.O."/>
            <person name="Guillou S."/>
            <person name="Cros-Aarteil S."/>
            <person name="Calhoun S."/>
            <person name="Haridas S."/>
            <person name="Kuo A."/>
            <person name="Mondo S."/>
            <person name="Pangilinan J."/>
            <person name="Riley R."/>
            <person name="Labutti K."/>
            <person name="Andreopoulos B."/>
            <person name="Lipzen A."/>
            <person name="Chen C."/>
            <person name="Yanf M."/>
            <person name="Daum C."/>
            <person name="Ng V."/>
            <person name="Clum A."/>
            <person name="Ohm R."/>
            <person name="Martin F."/>
            <person name="Silar P."/>
            <person name="Natvig D."/>
            <person name="Lalanne C."/>
            <person name="Gautier V."/>
            <person name="Ament-Velasquez S.L."/>
            <person name="Kruys A."/>
            <person name="Hutchinson M.I."/>
            <person name="Powell A.J."/>
            <person name="Barry K."/>
            <person name="Miller A.N."/>
            <person name="Grigoriev I.V."/>
            <person name="Debuchy R."/>
            <person name="Gladieux P."/>
            <person name="Thoren M.H."/>
            <person name="Johannesson H."/>
        </authorList>
    </citation>
    <scope>NUCLEOTIDE SEQUENCE</scope>
    <source>
        <strain evidence="2">PSN243</strain>
    </source>
</reference>
<keyword evidence="3" id="KW-1185">Reference proteome</keyword>
<gene>
    <name evidence="2" type="ORF">QBC34DRAFT_470260</name>
</gene>
<evidence type="ECO:0000313" key="2">
    <source>
        <dbReference type="EMBL" id="KAK4446123.1"/>
    </source>
</evidence>
<dbReference type="PANTHER" id="PTHR24148">
    <property type="entry name" value="ANKYRIN REPEAT DOMAIN-CONTAINING PROTEIN 39 HOMOLOG-RELATED"/>
    <property type="match status" value="1"/>
</dbReference>
<protein>
    <submittedName>
        <fullName evidence="2">HET-domain-containing protein</fullName>
    </submittedName>
</protein>
<accession>A0AAV9GCF2</accession>
<reference evidence="2" key="1">
    <citation type="journal article" date="2023" name="Mol. Phylogenet. Evol.">
        <title>Genome-scale phylogeny and comparative genomics of the fungal order Sordariales.</title>
        <authorList>
            <person name="Hensen N."/>
            <person name="Bonometti L."/>
            <person name="Westerberg I."/>
            <person name="Brannstrom I.O."/>
            <person name="Guillou S."/>
            <person name="Cros-Aarteil S."/>
            <person name="Calhoun S."/>
            <person name="Haridas S."/>
            <person name="Kuo A."/>
            <person name="Mondo S."/>
            <person name="Pangilinan J."/>
            <person name="Riley R."/>
            <person name="LaButti K."/>
            <person name="Andreopoulos B."/>
            <person name="Lipzen A."/>
            <person name="Chen C."/>
            <person name="Yan M."/>
            <person name="Daum C."/>
            <person name="Ng V."/>
            <person name="Clum A."/>
            <person name="Steindorff A."/>
            <person name="Ohm R.A."/>
            <person name="Martin F."/>
            <person name="Silar P."/>
            <person name="Natvig D.O."/>
            <person name="Lalanne C."/>
            <person name="Gautier V."/>
            <person name="Ament-Velasquez S.L."/>
            <person name="Kruys A."/>
            <person name="Hutchinson M.I."/>
            <person name="Powell A.J."/>
            <person name="Barry K."/>
            <person name="Miller A.N."/>
            <person name="Grigoriev I.V."/>
            <person name="Debuchy R."/>
            <person name="Gladieux P."/>
            <person name="Hiltunen Thoren M."/>
            <person name="Johannesson H."/>
        </authorList>
    </citation>
    <scope>NUCLEOTIDE SEQUENCE</scope>
    <source>
        <strain evidence="2">PSN243</strain>
    </source>
</reference>
<dbReference type="AlphaFoldDB" id="A0AAV9GCF2"/>
<dbReference type="InterPro" id="IPR010730">
    <property type="entry name" value="HET"/>
</dbReference>
<dbReference type="PANTHER" id="PTHR24148:SF78">
    <property type="entry name" value="HETEROKARYON INCOMPATIBILITY DOMAIN-CONTAINING PROTEIN"/>
    <property type="match status" value="1"/>
</dbReference>
<comment type="caution">
    <text evidence="2">The sequence shown here is derived from an EMBL/GenBank/DDBJ whole genome shotgun (WGS) entry which is preliminary data.</text>
</comment>
<feature type="domain" description="Heterokaryon incompatibility" evidence="1">
    <location>
        <begin position="129"/>
        <end position="263"/>
    </location>
</feature>
<dbReference type="Pfam" id="PF06985">
    <property type="entry name" value="HET"/>
    <property type="match status" value="1"/>
</dbReference>